<dbReference type="PATRIC" id="fig|909420.3.peg.291"/>
<evidence type="ECO:0000256" key="2">
    <source>
        <dbReference type="ARBA" id="ARBA00022801"/>
    </source>
</evidence>
<dbReference type="PANTHER" id="PTHR34698:SF2">
    <property type="entry name" value="5-OXOPROLINASE SUBUNIT B"/>
    <property type="match status" value="1"/>
</dbReference>
<dbReference type="EMBL" id="AEQZ01000016">
    <property type="protein sequence ID" value="EFV64113.1"/>
    <property type="molecule type" value="Genomic_DNA"/>
</dbReference>
<dbReference type="KEGG" id="nmh:NMBH4476_0229"/>
<dbReference type="Proteomes" id="UP000032707">
    <property type="component" value="Unassembled WGS sequence"/>
</dbReference>
<proteinExistence type="predicted"/>
<gene>
    <name evidence="5" type="ORF">NMH_0959</name>
</gene>
<accession>E6MWB9</accession>
<dbReference type="SUPFAM" id="SSF50891">
    <property type="entry name" value="Cyclophilin-like"/>
    <property type="match status" value="1"/>
</dbReference>
<evidence type="ECO:0000256" key="1">
    <source>
        <dbReference type="ARBA" id="ARBA00022741"/>
    </source>
</evidence>
<dbReference type="InterPro" id="IPR003833">
    <property type="entry name" value="CT_C_D"/>
</dbReference>
<protein>
    <submittedName>
        <fullName evidence="5">Allophanate hydrolase subunit 1 family protein</fullName>
    </submittedName>
</protein>
<sequence>MRIEITPISESALVYRLNAPSELGKQQKLWAFAAALGQHDRIEEVVVGMNNLTVFTRFDTDLATLADELQYVWEHTAVTDHQGKLVEIPVCYGGEYGPDLAEVAAFHQTVISEIVRRHTAQTYTVFMMGFQPGFPYLGGLPEALHTPRRAVPRTSVPAGSVGIGGSQTGVYPFASPGGWQIIGRTELPLFRADLNPPTLLAAGDQVRFVAERIEP</sequence>
<dbReference type="InterPro" id="IPR029000">
    <property type="entry name" value="Cyclophilin-like_dom_sf"/>
</dbReference>
<dbReference type="NCBIfam" id="TIGR00370">
    <property type="entry name" value="5-oxoprolinase subunit PxpB"/>
    <property type="match status" value="1"/>
</dbReference>
<dbReference type="RefSeq" id="WP_002224820.1">
    <property type="nucleotide sequence ID" value="NC_017516.1"/>
</dbReference>
<keyword evidence="2 5" id="KW-0378">Hydrolase</keyword>
<reference evidence="5 6" key="1">
    <citation type="journal article" date="2011" name="J. Bacteriol.">
        <title>Genome sequence of Neisseria meningitidis serogroup B strain H44/76.</title>
        <authorList>
            <person name="Piet J.R."/>
            <person name="Huis In 't Veld R.A."/>
            <person name="van Schaik B.D."/>
            <person name="van Kampen A.H."/>
            <person name="Baas F."/>
            <person name="van de Beek D."/>
            <person name="Pannekoek Y."/>
            <person name="van der Ende A."/>
        </authorList>
    </citation>
    <scope>NUCLEOTIDE SEQUENCE [LARGE SCALE GENOMIC DNA]</scope>
    <source>
        <strain evidence="5 6">H44/76</strain>
    </source>
</reference>
<dbReference type="PANTHER" id="PTHR34698">
    <property type="entry name" value="5-OXOPROLINASE SUBUNIT B"/>
    <property type="match status" value="1"/>
</dbReference>
<evidence type="ECO:0000259" key="4">
    <source>
        <dbReference type="SMART" id="SM00796"/>
    </source>
</evidence>
<evidence type="ECO:0000313" key="5">
    <source>
        <dbReference type="EMBL" id="EFV64113.1"/>
    </source>
</evidence>
<dbReference type="GO" id="GO:0005524">
    <property type="term" value="F:ATP binding"/>
    <property type="evidence" value="ECO:0007669"/>
    <property type="project" value="UniProtKB-KW"/>
</dbReference>
<dbReference type="SUPFAM" id="SSF160467">
    <property type="entry name" value="PH0987 N-terminal domain-like"/>
    <property type="match status" value="1"/>
</dbReference>
<dbReference type="GO" id="GO:0016787">
    <property type="term" value="F:hydrolase activity"/>
    <property type="evidence" value="ECO:0007669"/>
    <property type="project" value="UniProtKB-KW"/>
</dbReference>
<evidence type="ECO:0000313" key="6">
    <source>
        <dbReference type="Proteomes" id="UP000032707"/>
    </source>
</evidence>
<organism evidence="5 6">
    <name type="scientific">Neisseria meningitidis serogroup B / serotype 15 (strain H44/76)</name>
    <dbReference type="NCBI Taxonomy" id="909420"/>
    <lineage>
        <taxon>Bacteria</taxon>
        <taxon>Pseudomonadati</taxon>
        <taxon>Pseudomonadota</taxon>
        <taxon>Betaproteobacteria</taxon>
        <taxon>Neisseriales</taxon>
        <taxon>Neisseriaceae</taxon>
        <taxon>Neisseria</taxon>
    </lineage>
</organism>
<dbReference type="SMART" id="SM00796">
    <property type="entry name" value="AHS1"/>
    <property type="match status" value="1"/>
</dbReference>
<comment type="caution">
    <text evidence="5">The sequence shown here is derived from an EMBL/GenBank/DDBJ whole genome shotgun (WGS) entry which is preliminary data.</text>
</comment>
<keyword evidence="3" id="KW-0067">ATP-binding</keyword>
<name>E6MWB9_NEIMH</name>
<evidence type="ECO:0000256" key="3">
    <source>
        <dbReference type="ARBA" id="ARBA00022840"/>
    </source>
</evidence>
<keyword evidence="1" id="KW-0547">Nucleotide-binding</keyword>
<dbReference type="Gene3D" id="2.40.100.10">
    <property type="entry name" value="Cyclophilin-like"/>
    <property type="match status" value="1"/>
</dbReference>
<dbReference type="Pfam" id="PF02682">
    <property type="entry name" value="CT_C_D"/>
    <property type="match status" value="1"/>
</dbReference>
<dbReference type="AlphaFoldDB" id="E6MWB9"/>
<dbReference type="InterPro" id="IPR010016">
    <property type="entry name" value="PxpB"/>
</dbReference>
<feature type="domain" description="Carboxyltransferase" evidence="4">
    <location>
        <begin position="3"/>
        <end position="200"/>
    </location>
</feature>